<organism evidence="2">
    <name type="scientific">hydrothermal vent metagenome</name>
    <dbReference type="NCBI Taxonomy" id="652676"/>
    <lineage>
        <taxon>unclassified sequences</taxon>
        <taxon>metagenomes</taxon>
        <taxon>ecological metagenomes</taxon>
    </lineage>
</organism>
<reference evidence="2" key="1">
    <citation type="submission" date="2018-06" db="EMBL/GenBank/DDBJ databases">
        <authorList>
            <person name="Zhirakovskaya E."/>
        </authorList>
    </citation>
    <scope>NUCLEOTIDE SEQUENCE</scope>
</reference>
<sequence length="126" mass="14444">MGLLRRLQNHPAFLEKMYDLTHTGVYKLHPLIKKLGYQRANRWLRGGEEITKRAVFDCRMCGQCVLHSTGMTCPMSCPKNLRNGPCGGVRANGHCEVLPEMKCIWVEAFERSQQMPVYGNEILHIQ</sequence>
<evidence type="ECO:0000313" key="2">
    <source>
        <dbReference type="EMBL" id="VAW33310.1"/>
    </source>
</evidence>
<proteinExistence type="predicted"/>
<gene>
    <name evidence="2" type="ORF">MNBD_CHLOROFLEXI01-272</name>
</gene>
<dbReference type="GO" id="GO:0004489">
    <property type="term" value="F:methylenetetrahydrofolate reductase [NAD(P)H] activity"/>
    <property type="evidence" value="ECO:0007669"/>
    <property type="project" value="UniProtKB-EC"/>
</dbReference>
<evidence type="ECO:0000259" key="1">
    <source>
        <dbReference type="Pfam" id="PF12225"/>
    </source>
</evidence>
<dbReference type="EMBL" id="UOEU01000440">
    <property type="protein sequence ID" value="VAW33310.1"/>
    <property type="molecule type" value="Genomic_DNA"/>
</dbReference>
<dbReference type="InterPro" id="IPR022026">
    <property type="entry name" value="DUF5981"/>
</dbReference>
<dbReference type="AlphaFoldDB" id="A0A3B0UWT4"/>
<dbReference type="Pfam" id="PF12225">
    <property type="entry name" value="DUF5981"/>
    <property type="match status" value="1"/>
</dbReference>
<accession>A0A3B0UWT4</accession>
<feature type="non-terminal residue" evidence="2">
    <location>
        <position position="126"/>
    </location>
</feature>
<keyword evidence="2" id="KW-0560">Oxidoreductase</keyword>
<feature type="domain" description="Methylene-tetrahydrofolate reductase C-terminal-like" evidence="1">
    <location>
        <begin position="38"/>
        <end position="116"/>
    </location>
</feature>
<protein>
    <submittedName>
        <fullName evidence="2">5,10-methylenetetrahydrofolate reductase, small subunit</fullName>
        <ecNumber evidence="2">1.5.1.20</ecNumber>
    </submittedName>
</protein>
<name>A0A3B0UWT4_9ZZZZ</name>
<dbReference type="EC" id="1.5.1.20" evidence="2"/>